<dbReference type="Pfam" id="PF05114">
    <property type="entry name" value="MbnB_TglH_ChrH"/>
    <property type="match status" value="1"/>
</dbReference>
<gene>
    <name evidence="1" type="ORF">CFN78_21510</name>
</gene>
<keyword evidence="2" id="KW-1185">Reference proteome</keyword>
<protein>
    <submittedName>
        <fullName evidence="1">Endonuclease</fullName>
    </submittedName>
</protein>
<dbReference type="Gene3D" id="3.20.20.150">
    <property type="entry name" value="Divalent-metal-dependent TIM barrel enzymes"/>
    <property type="match status" value="1"/>
</dbReference>
<dbReference type="GO" id="GO:0004519">
    <property type="term" value="F:endonuclease activity"/>
    <property type="evidence" value="ECO:0007669"/>
    <property type="project" value="UniProtKB-KW"/>
</dbReference>
<evidence type="ECO:0000313" key="1">
    <source>
        <dbReference type="EMBL" id="OZM71059.1"/>
    </source>
</evidence>
<dbReference type="AlphaFoldDB" id="A0A263CYL8"/>
<dbReference type="Proteomes" id="UP000242444">
    <property type="component" value="Unassembled WGS sequence"/>
</dbReference>
<sequence length="355" mass="36952">MPRAAEVTGSACSPVLVARSRSAVSPCTRTTRSVACWPSRRCRSPPAVAAGAVAAVPVAVAPPVAADPRAAAVAVVAAVVGAAAVAEPPSRLGVGIGWRPEIDRTVARLPGVDWVEVIAENLHAHELPASLSDLRARGVPVLPHAVSLSLGGAEVLDTHRVEHLAAVAAALDAPMVSDHVCFVRAGGLDAGHLMPLPRTRTALDVLVANVTLAQSILGLPFALENIAAMLEWPDAEMSEAEFLGELTERTGCLLIVDVANLYANALNLGSDPVRFLDEIPLERIAYVHVAGGESIGGVYHDTHAHPVPPAVLELLGELRSRTVPPGALLERDDRYPTDGELAAELAAIRKVLDGS</sequence>
<comment type="caution">
    <text evidence="1">The sequence shown here is derived from an EMBL/GenBank/DDBJ whole genome shotgun (WGS) entry which is preliminary data.</text>
</comment>
<dbReference type="SUPFAM" id="SSF51658">
    <property type="entry name" value="Xylose isomerase-like"/>
    <property type="match status" value="1"/>
</dbReference>
<dbReference type="InParanoid" id="A0A263CYL8"/>
<name>A0A263CYL8_9PSEU</name>
<dbReference type="InterPro" id="IPR036237">
    <property type="entry name" value="Xyl_isomerase-like_sf"/>
</dbReference>
<dbReference type="PANTHER" id="PTHR42194">
    <property type="entry name" value="UPF0276 PROTEIN HI_1600"/>
    <property type="match status" value="1"/>
</dbReference>
<proteinExistence type="predicted"/>
<keyword evidence="1" id="KW-0255">Endonuclease</keyword>
<organism evidence="1 2">
    <name type="scientific">Amycolatopsis antarctica</name>
    <dbReference type="NCBI Taxonomy" id="1854586"/>
    <lineage>
        <taxon>Bacteria</taxon>
        <taxon>Bacillati</taxon>
        <taxon>Actinomycetota</taxon>
        <taxon>Actinomycetes</taxon>
        <taxon>Pseudonocardiales</taxon>
        <taxon>Pseudonocardiaceae</taxon>
        <taxon>Amycolatopsis</taxon>
    </lineage>
</organism>
<dbReference type="OrthoDB" id="9763101at2"/>
<dbReference type="PANTHER" id="PTHR42194:SF1">
    <property type="entry name" value="UPF0276 PROTEIN HI_1600"/>
    <property type="match status" value="1"/>
</dbReference>
<dbReference type="NCBIfam" id="NF003818">
    <property type="entry name" value="PRK05409.1"/>
    <property type="match status" value="1"/>
</dbReference>
<dbReference type="EMBL" id="NKYE01000015">
    <property type="protein sequence ID" value="OZM71059.1"/>
    <property type="molecule type" value="Genomic_DNA"/>
</dbReference>
<keyword evidence="1" id="KW-0540">Nuclease</keyword>
<keyword evidence="1" id="KW-0378">Hydrolase</keyword>
<evidence type="ECO:0000313" key="2">
    <source>
        <dbReference type="Proteomes" id="UP000242444"/>
    </source>
</evidence>
<accession>A0A263CYL8</accession>
<reference evidence="1 2" key="1">
    <citation type="submission" date="2017-07" db="EMBL/GenBank/DDBJ databases">
        <title>Amycolatopsis antarcticus sp. nov., isolated from the surface of an Antarcticus brown macroalga.</title>
        <authorList>
            <person name="Wang J."/>
            <person name="Leiva S."/>
            <person name="Huang J."/>
            <person name="Huang Y."/>
        </authorList>
    </citation>
    <scope>NUCLEOTIDE SEQUENCE [LARGE SCALE GENOMIC DNA]</scope>
    <source>
        <strain evidence="1 2">AU-G6</strain>
    </source>
</reference>
<dbReference type="InterPro" id="IPR007801">
    <property type="entry name" value="MbnB/TglH/ChrH"/>
</dbReference>